<evidence type="ECO:0000256" key="3">
    <source>
        <dbReference type="ARBA" id="ARBA00022692"/>
    </source>
</evidence>
<keyword evidence="9" id="KW-1185">Reference proteome</keyword>
<evidence type="ECO:0000256" key="5">
    <source>
        <dbReference type="ARBA" id="ARBA00023136"/>
    </source>
</evidence>
<name>A0A7M5X911_9CNID</name>
<feature type="transmembrane region" description="Helical" evidence="6">
    <location>
        <begin position="383"/>
        <end position="404"/>
    </location>
</feature>
<dbReference type="InterPro" id="IPR024989">
    <property type="entry name" value="MFS_assoc_dom"/>
</dbReference>
<evidence type="ECO:0000256" key="6">
    <source>
        <dbReference type="SAM" id="Phobius"/>
    </source>
</evidence>
<feature type="transmembrane region" description="Helical" evidence="6">
    <location>
        <begin position="448"/>
        <end position="469"/>
    </location>
</feature>
<evidence type="ECO:0000256" key="1">
    <source>
        <dbReference type="ARBA" id="ARBA00004141"/>
    </source>
</evidence>
<feature type="transmembrane region" description="Helical" evidence="6">
    <location>
        <begin position="12"/>
        <end position="33"/>
    </location>
</feature>
<proteinExistence type="inferred from homology"/>
<evidence type="ECO:0000313" key="8">
    <source>
        <dbReference type="EnsemblMetazoa" id="CLYHEMP019572.1"/>
    </source>
</evidence>
<feature type="transmembrane region" description="Helical" evidence="6">
    <location>
        <begin position="53"/>
        <end position="72"/>
    </location>
</feature>
<dbReference type="GeneID" id="136806290"/>
<comment type="subcellular location">
    <subcellularLocation>
        <location evidence="1">Membrane</location>
        <topology evidence="1">Multi-pass membrane protein</topology>
    </subcellularLocation>
</comment>
<dbReference type="OrthoDB" id="515887at2759"/>
<keyword evidence="4 6" id="KW-1133">Transmembrane helix</keyword>
<feature type="transmembrane region" description="Helical" evidence="6">
    <location>
        <begin position="292"/>
        <end position="312"/>
    </location>
</feature>
<keyword evidence="3 6" id="KW-0812">Transmembrane</keyword>
<organism evidence="8 9">
    <name type="scientific">Clytia hemisphaerica</name>
    <dbReference type="NCBI Taxonomy" id="252671"/>
    <lineage>
        <taxon>Eukaryota</taxon>
        <taxon>Metazoa</taxon>
        <taxon>Cnidaria</taxon>
        <taxon>Hydrozoa</taxon>
        <taxon>Hydroidolina</taxon>
        <taxon>Leptothecata</taxon>
        <taxon>Obeliida</taxon>
        <taxon>Clytiidae</taxon>
        <taxon>Clytia</taxon>
    </lineage>
</organism>
<feature type="transmembrane region" description="Helical" evidence="6">
    <location>
        <begin position="188"/>
        <end position="206"/>
    </location>
</feature>
<evidence type="ECO:0000256" key="4">
    <source>
        <dbReference type="ARBA" id="ARBA00022989"/>
    </source>
</evidence>
<feature type="transmembrane region" description="Helical" evidence="6">
    <location>
        <begin position="79"/>
        <end position="100"/>
    </location>
</feature>
<dbReference type="PANTHER" id="PTHR16172">
    <property type="entry name" value="MAJOR FACILITATOR SUPERFAMILY DOMAIN-CONTAINING PROTEIN 6-LIKE"/>
    <property type="match status" value="1"/>
</dbReference>
<dbReference type="Proteomes" id="UP000594262">
    <property type="component" value="Unplaced"/>
</dbReference>
<reference evidence="8" key="1">
    <citation type="submission" date="2021-01" db="UniProtKB">
        <authorList>
            <consortium name="EnsemblMetazoa"/>
        </authorList>
    </citation>
    <scope>IDENTIFICATION</scope>
</reference>
<evidence type="ECO:0000256" key="2">
    <source>
        <dbReference type="ARBA" id="ARBA00005241"/>
    </source>
</evidence>
<dbReference type="SUPFAM" id="SSF103473">
    <property type="entry name" value="MFS general substrate transporter"/>
    <property type="match status" value="1"/>
</dbReference>
<dbReference type="InterPro" id="IPR051717">
    <property type="entry name" value="MFS_MFSD6"/>
</dbReference>
<feature type="transmembrane region" description="Helical" evidence="6">
    <location>
        <begin position="146"/>
        <end position="167"/>
    </location>
</feature>
<dbReference type="GO" id="GO:0016020">
    <property type="term" value="C:membrane"/>
    <property type="evidence" value="ECO:0007669"/>
    <property type="project" value="UniProtKB-SubCell"/>
</dbReference>
<dbReference type="AlphaFoldDB" id="A0A7M5X911"/>
<accession>A0A7M5X911</accession>
<dbReference type="Gene3D" id="1.20.1250.20">
    <property type="entry name" value="MFS general substrate transporter like domains"/>
    <property type="match status" value="2"/>
</dbReference>
<feature type="transmembrane region" description="Helical" evidence="6">
    <location>
        <begin position="358"/>
        <end position="377"/>
    </location>
</feature>
<dbReference type="Pfam" id="PF12832">
    <property type="entry name" value="MFS_1_like"/>
    <property type="match status" value="1"/>
</dbReference>
<feature type="transmembrane region" description="Helical" evidence="6">
    <location>
        <begin position="218"/>
        <end position="240"/>
    </location>
</feature>
<protein>
    <recommendedName>
        <fullName evidence="7">Major facilitator superfamily associated domain-containing protein</fullName>
    </recommendedName>
</protein>
<dbReference type="PANTHER" id="PTHR16172:SF2">
    <property type="entry name" value="MAJOR FACILITATOR SUPERFAMILY DOMAIN-CONTAINING PROTEIN 6"/>
    <property type="match status" value="1"/>
</dbReference>
<comment type="similarity">
    <text evidence="2">Belongs to the major facilitator superfamily. MFSD6 family.</text>
</comment>
<dbReference type="EnsemblMetazoa" id="CLYHEMT019572.1">
    <property type="protein sequence ID" value="CLYHEMP019572.1"/>
    <property type="gene ID" value="CLYHEMG019572"/>
</dbReference>
<evidence type="ECO:0000259" key="7">
    <source>
        <dbReference type="Pfam" id="PF12832"/>
    </source>
</evidence>
<dbReference type="InterPro" id="IPR036259">
    <property type="entry name" value="MFS_trans_sf"/>
</dbReference>
<sequence>MAGKRLKELFKVDMYMLPAKICFFLTVGIDGTFKPYMVPFLVGVGLNKAEAGLVMGLRLLGMTFAGPLWGFITDKRQNHVFIVILMTIMSLVLVGGQPLLSLVIGDKSTNTCPAPVVIETKVNVTNSGISPTNQSDSSIDFRSTRFLVLLFINIFASAFDGCLISMMDAGVVKRILKSSKKKNFGRNRMFGAFGFSVGSILSGSLSDVFPYTDKVNCFAGAFVVLSLYLIGLAIASPFLFRESTEENEAAEPSELETFKESKSNTIEKVPEVDLDETPLKEIVFQTLKKFEMILFLLTVFVLGTLQGIYIGFTALRMEELDGSTTLVGITFGVVAFCTSLFMFLAAKLIKLLRGPWNALCLACLSYVVRFLSFAFISNPWFSIPIHILETLGFGLGLVTQVLYIKRNTDPRIHTTMLSIMNTTFFGVGFIAANIVGGQVFSRYGGQATFKYFGLLATAWSIVLLVVIFIKLCNQQKDKNTNLTTKKNNDETEMPTQA</sequence>
<feature type="transmembrane region" description="Helical" evidence="6">
    <location>
        <begin position="416"/>
        <end position="436"/>
    </location>
</feature>
<feature type="domain" description="Major facilitator superfamily associated" evidence="7">
    <location>
        <begin position="20"/>
        <end position="450"/>
    </location>
</feature>
<evidence type="ECO:0000313" key="9">
    <source>
        <dbReference type="Proteomes" id="UP000594262"/>
    </source>
</evidence>
<dbReference type="RefSeq" id="XP_066918947.1">
    <property type="nucleotide sequence ID" value="XM_067062846.1"/>
</dbReference>
<keyword evidence="5 6" id="KW-0472">Membrane</keyword>
<feature type="transmembrane region" description="Helical" evidence="6">
    <location>
        <begin position="324"/>
        <end position="346"/>
    </location>
</feature>